<evidence type="ECO:0000313" key="4">
    <source>
        <dbReference type="EMBL" id="OZI77069.1"/>
    </source>
</evidence>
<keyword evidence="2" id="KW-0812">Transmembrane</keyword>
<reference evidence="5" key="1">
    <citation type="submission" date="2017-05" db="EMBL/GenBank/DDBJ databases">
        <title>Complete and WGS of Bordetella genogroups.</title>
        <authorList>
            <person name="Spilker T."/>
            <person name="Lipuma J."/>
        </authorList>
    </citation>
    <scope>NUCLEOTIDE SEQUENCE [LARGE SCALE GENOMIC DNA]</scope>
    <source>
        <strain evidence="5">AU6712</strain>
    </source>
</reference>
<feature type="transmembrane region" description="Helical" evidence="2">
    <location>
        <begin position="154"/>
        <end position="174"/>
    </location>
</feature>
<keyword evidence="2" id="KW-0472">Membrane</keyword>
<feature type="transmembrane region" description="Helical" evidence="2">
    <location>
        <begin position="30"/>
        <end position="52"/>
    </location>
</feature>
<feature type="transmembrane region" description="Helical" evidence="2">
    <location>
        <begin position="451"/>
        <end position="470"/>
    </location>
</feature>
<dbReference type="PANTHER" id="PTHR43849">
    <property type="entry name" value="BLL3936 PROTEIN"/>
    <property type="match status" value="1"/>
</dbReference>
<keyword evidence="2" id="KW-1133">Transmembrane helix</keyword>
<dbReference type="EMBL" id="NEVU01000001">
    <property type="protein sequence ID" value="OZI77069.1"/>
    <property type="molecule type" value="Genomic_DNA"/>
</dbReference>
<dbReference type="GO" id="GO:0005886">
    <property type="term" value="C:plasma membrane"/>
    <property type="evidence" value="ECO:0007669"/>
    <property type="project" value="UniProtKB-SubCell"/>
</dbReference>
<evidence type="ECO:0000313" key="5">
    <source>
        <dbReference type="Proteomes" id="UP000216429"/>
    </source>
</evidence>
<accession>A0A261VSS1</accession>
<feature type="transmembrane region" description="Helical" evidence="2">
    <location>
        <begin position="296"/>
        <end position="314"/>
    </location>
</feature>
<feature type="transmembrane region" description="Helical" evidence="2">
    <location>
        <begin position="632"/>
        <end position="659"/>
    </location>
</feature>
<dbReference type="InterPro" id="IPR011853">
    <property type="entry name" value="TRAP_DctM-Dct_fused"/>
</dbReference>
<feature type="transmembrane region" description="Helical" evidence="2">
    <location>
        <begin position="96"/>
        <end position="116"/>
    </location>
</feature>
<dbReference type="GO" id="GO:0022857">
    <property type="term" value="F:transmembrane transporter activity"/>
    <property type="evidence" value="ECO:0007669"/>
    <property type="project" value="UniProtKB-UniRule"/>
</dbReference>
<comment type="caution">
    <text evidence="4">The sequence shown here is derived from an EMBL/GenBank/DDBJ whole genome shotgun (WGS) entry which is preliminary data.</text>
</comment>
<sequence length="675" mass="72632">MEIDHDKTQQLAEKYDSEIRFRPLDKTATWIVSLLLVTLSIFHYYTAGFGLLREATHRGVHLAFVLSLIFLVFGFSKAHYQREPKSTWYSPGGVPLYDWIIAIVLALSVLYIPYIFEDLAFRVGNPLTMDVVMGTILILGLLEGTRRAMGWPLPIIALVFLAYAAFGPYFPGLLKHAGNSWSQIVNHMYLTSQGIYGVAVGVVATYVFHFVLFGVLATRIGLGQLFLDIASTIAGRYAGGPAKVSVFGSAMFGMLSGSSVANAVTVGSLTIPAMIRIGYPRHFAGAVEAASSTGGQITPPIMGAAAFLMIEFLGIPYQDIALAGIFPAFLYFFGMFMQVHFEAKREGLRGLTAEEMPKLRASFKMRWPTLIPLFLLIGVLASGRTPYLAAFAGITGCIVVGLLNPFQRLRWRDLYEAFETGAKYALAVGAAAGTVGLVIGVVTLTGVGFKISYIVIMASQAIASGVGNIIPEALANAQTLTLIAALVMTGIVCVIMGCGVPTTANYLIMVAVAAPTLVQLGVQPIAAHFFVFYFGILADITPPVALAAYAAAGMAGSDPLKTSVTAFRLGITKLIVPFVFVFSPSLLISVKGFSWHDFAVTLVGCMIGLVLLSAAFSRYFLVPMKSWERWLFTIGALLTIVPGALSGIIGLVLCVPAFMSQWRGWNDQRRTPAAA</sequence>
<dbReference type="AlphaFoldDB" id="A0A261VSS1"/>
<comment type="function">
    <text evidence="1">Part of the tripartite ATP-independent periplasmic (TRAP) transport system.</text>
</comment>
<keyword evidence="1" id="KW-0813">Transport</keyword>
<keyword evidence="1" id="KW-1003">Cell membrane</keyword>
<dbReference type="InterPro" id="IPR010656">
    <property type="entry name" value="DctM"/>
</dbReference>
<feature type="transmembrane region" description="Helical" evidence="2">
    <location>
        <begin position="424"/>
        <end position="445"/>
    </location>
</feature>
<feature type="transmembrane region" description="Helical" evidence="2">
    <location>
        <begin position="477"/>
        <end position="497"/>
    </location>
</feature>
<feature type="transmembrane region" description="Helical" evidence="2">
    <location>
        <begin position="503"/>
        <end position="522"/>
    </location>
</feature>
<name>A0A261VSS1_9BORD</name>
<proteinExistence type="predicted"/>
<feature type="transmembrane region" description="Helical" evidence="2">
    <location>
        <begin position="529"/>
        <end position="551"/>
    </location>
</feature>
<feature type="transmembrane region" description="Helical" evidence="2">
    <location>
        <begin position="387"/>
        <end position="403"/>
    </location>
</feature>
<feature type="transmembrane region" description="Helical" evidence="2">
    <location>
        <begin position="597"/>
        <end position="620"/>
    </location>
</feature>
<dbReference type="PANTHER" id="PTHR43849:SF2">
    <property type="entry name" value="BLL3936 PROTEIN"/>
    <property type="match status" value="1"/>
</dbReference>
<dbReference type="Pfam" id="PF06808">
    <property type="entry name" value="DctM"/>
    <property type="match status" value="1"/>
</dbReference>
<dbReference type="RefSeq" id="WP_094809439.1">
    <property type="nucleotide sequence ID" value="NZ_NEVU01000001.1"/>
</dbReference>
<feature type="transmembrane region" description="Helical" evidence="2">
    <location>
        <begin position="250"/>
        <end position="275"/>
    </location>
</feature>
<feature type="transmembrane region" description="Helical" evidence="2">
    <location>
        <begin position="59"/>
        <end position="76"/>
    </location>
</feature>
<feature type="transmembrane region" description="Helical" evidence="2">
    <location>
        <begin position="571"/>
        <end position="590"/>
    </location>
</feature>
<feature type="transmembrane region" description="Helical" evidence="2">
    <location>
        <begin position="123"/>
        <end position="142"/>
    </location>
</feature>
<organism evidence="4 5">
    <name type="scientific">Bordetella genomosp. 12</name>
    <dbReference type="NCBI Taxonomy" id="463035"/>
    <lineage>
        <taxon>Bacteria</taxon>
        <taxon>Pseudomonadati</taxon>
        <taxon>Pseudomonadota</taxon>
        <taxon>Betaproteobacteria</taxon>
        <taxon>Burkholderiales</taxon>
        <taxon>Alcaligenaceae</taxon>
        <taxon>Bordetella</taxon>
    </lineage>
</organism>
<keyword evidence="1" id="KW-0997">Cell inner membrane</keyword>
<feature type="transmembrane region" description="Helical" evidence="2">
    <location>
        <begin position="320"/>
        <end position="339"/>
    </location>
</feature>
<keyword evidence="5" id="KW-1185">Reference proteome</keyword>
<evidence type="ECO:0000259" key="3">
    <source>
        <dbReference type="Pfam" id="PF06808"/>
    </source>
</evidence>
<comment type="subcellular location">
    <subcellularLocation>
        <location evidence="1">Cell inner membrane</location>
        <topology evidence="1">Multi-pass membrane protein</topology>
    </subcellularLocation>
</comment>
<evidence type="ECO:0000256" key="2">
    <source>
        <dbReference type="SAM" id="Phobius"/>
    </source>
</evidence>
<gene>
    <name evidence="4" type="ORF">CAL22_00500</name>
</gene>
<dbReference type="OrthoDB" id="9759894at2"/>
<protein>
    <submittedName>
        <fullName evidence="4">C4-dicarboxylate ABC transporter permease</fullName>
    </submittedName>
</protein>
<dbReference type="NCBIfam" id="TIGR02123">
    <property type="entry name" value="TRAP_fused"/>
    <property type="match status" value="1"/>
</dbReference>
<feature type="transmembrane region" description="Helical" evidence="2">
    <location>
        <begin position="195"/>
        <end position="217"/>
    </location>
</feature>
<feature type="domain" description="TRAP C4-dicarboxylate transport system permease DctM subunit" evidence="3">
    <location>
        <begin position="138"/>
        <end position="588"/>
    </location>
</feature>
<dbReference type="Proteomes" id="UP000216429">
    <property type="component" value="Unassembled WGS sequence"/>
</dbReference>
<feature type="transmembrane region" description="Helical" evidence="2">
    <location>
        <begin position="365"/>
        <end position="381"/>
    </location>
</feature>
<evidence type="ECO:0000256" key="1">
    <source>
        <dbReference type="RuleBase" id="RU369079"/>
    </source>
</evidence>